<reference evidence="11 12" key="1">
    <citation type="submission" date="2020-06" db="EMBL/GenBank/DDBJ databases">
        <authorList>
            <consortium name="Wellcome Sanger Institute Data Sharing"/>
        </authorList>
    </citation>
    <scope>NUCLEOTIDE SEQUENCE [LARGE SCALE GENOMIC DNA]</scope>
</reference>
<dbReference type="GO" id="GO:0005634">
    <property type="term" value="C:nucleus"/>
    <property type="evidence" value="ECO:0007669"/>
    <property type="project" value="UniProtKB-SubCell"/>
</dbReference>
<keyword evidence="2" id="KW-0879">Wnt signaling pathway</keyword>
<feature type="compositionally biased region" description="Polar residues" evidence="9">
    <location>
        <begin position="167"/>
        <end position="182"/>
    </location>
</feature>
<evidence type="ECO:0000313" key="12">
    <source>
        <dbReference type="Proteomes" id="UP000694580"/>
    </source>
</evidence>
<dbReference type="FunFam" id="3.30.40.10:FF:000107">
    <property type="entry name" value="pygopus homolog 1"/>
    <property type="match status" value="1"/>
</dbReference>
<evidence type="ECO:0000256" key="8">
    <source>
        <dbReference type="PROSITE-ProRule" id="PRU00146"/>
    </source>
</evidence>
<keyword evidence="12" id="KW-1185">Reference proteome</keyword>
<evidence type="ECO:0000256" key="3">
    <source>
        <dbReference type="ARBA" id="ARBA00022723"/>
    </source>
</evidence>
<dbReference type="GeneTree" id="ENSGT00530000063948"/>
<feature type="compositionally biased region" description="Polar residues" evidence="9">
    <location>
        <begin position="139"/>
        <end position="150"/>
    </location>
</feature>
<keyword evidence="4 8" id="KW-0863">Zinc-finger</keyword>
<keyword evidence="5" id="KW-0862">Zinc</keyword>
<dbReference type="SUPFAM" id="SSF57903">
    <property type="entry name" value="FYVE/PHD zinc finger"/>
    <property type="match status" value="1"/>
</dbReference>
<dbReference type="PANTHER" id="PTHR23194:SF3">
    <property type="entry name" value="PYGOPUS HOMOLOG 1"/>
    <property type="match status" value="1"/>
</dbReference>
<feature type="compositionally biased region" description="Basic and acidic residues" evidence="9">
    <location>
        <begin position="1"/>
        <end position="13"/>
    </location>
</feature>
<dbReference type="InterPro" id="IPR052475">
    <property type="entry name" value="Wnt_Signal_Transd_Protein"/>
</dbReference>
<evidence type="ECO:0000256" key="9">
    <source>
        <dbReference type="SAM" id="MobiDB-lite"/>
    </source>
</evidence>
<feature type="compositionally biased region" description="Gly residues" evidence="9">
    <location>
        <begin position="14"/>
        <end position="26"/>
    </location>
</feature>
<dbReference type="CDD" id="cd15635">
    <property type="entry name" value="PHD_PYGO1"/>
    <property type="match status" value="1"/>
</dbReference>
<dbReference type="AlphaFoldDB" id="A0AAY4EIG5"/>
<sequence>MSAEQDGVKRARGADGGLEGLGGPGVLLGSPDKRKRKSNPQTPSFAPLSEYAPPPNPSADHLVASNPFDDGYSVPSFKQLTTGNPYFGPSHYPGLGGYGPPRMPPHVPNRMPSPYGEPYQMRSQLPLFVHNPMAYGQPDNLNYGNQSMFSNMPIPPGQPFRPRPGEDSNQMAHHSVNQSSSPGPGFGPENAPNSGKPPPKAPQQHSSQQAAPLISKADGGDALTKSTALSTSPRKHSQSSEEKACQDSTPDLKSKTRGAPKGQDAAEKINGVIHPIQDALKKSPPSLDRQRRSSSGGKSAAHPKRPNVPTSAEPVYPCGICLSEVNDDQEAILCDASCQKWFHRVCTGMTETAYNLLAAEASAVWGCDTCMEEKGAQLVRTRDTAGSAPVNIDG</sequence>
<dbReference type="Proteomes" id="UP000694580">
    <property type="component" value="Chromosome 16"/>
</dbReference>
<dbReference type="GO" id="GO:0016055">
    <property type="term" value="P:Wnt signaling pathway"/>
    <property type="evidence" value="ECO:0007669"/>
    <property type="project" value="UniProtKB-KW"/>
</dbReference>
<evidence type="ECO:0000256" key="6">
    <source>
        <dbReference type="ARBA" id="ARBA00023242"/>
    </source>
</evidence>
<dbReference type="GO" id="GO:0008270">
    <property type="term" value="F:zinc ion binding"/>
    <property type="evidence" value="ECO:0007669"/>
    <property type="project" value="UniProtKB-KW"/>
</dbReference>
<comment type="function">
    <text evidence="7">Involved in signal transduction through the Wnt pathway.</text>
</comment>
<dbReference type="PROSITE" id="PS01359">
    <property type="entry name" value="ZF_PHD_1"/>
    <property type="match status" value="1"/>
</dbReference>
<feature type="domain" description="PHD-type" evidence="10">
    <location>
        <begin position="315"/>
        <end position="373"/>
    </location>
</feature>
<dbReference type="InterPro" id="IPR019787">
    <property type="entry name" value="Znf_PHD-finger"/>
</dbReference>
<feature type="compositionally biased region" description="Basic and acidic residues" evidence="9">
    <location>
        <begin position="238"/>
        <end position="254"/>
    </location>
</feature>
<dbReference type="InterPro" id="IPR019786">
    <property type="entry name" value="Zinc_finger_PHD-type_CS"/>
</dbReference>
<evidence type="ECO:0000256" key="2">
    <source>
        <dbReference type="ARBA" id="ARBA00022687"/>
    </source>
</evidence>
<dbReference type="RefSeq" id="XP_028812920.1">
    <property type="nucleotide sequence ID" value="XM_028957087.1"/>
</dbReference>
<dbReference type="PROSITE" id="PS50016">
    <property type="entry name" value="ZF_PHD_2"/>
    <property type="match status" value="1"/>
</dbReference>
<dbReference type="InterPro" id="IPR013083">
    <property type="entry name" value="Znf_RING/FYVE/PHD"/>
</dbReference>
<dbReference type="InterPro" id="IPR001965">
    <property type="entry name" value="Znf_PHD"/>
</dbReference>
<dbReference type="Pfam" id="PF00628">
    <property type="entry name" value="PHD"/>
    <property type="match status" value="1"/>
</dbReference>
<feature type="compositionally biased region" description="Pro residues" evidence="9">
    <location>
        <begin position="153"/>
        <end position="162"/>
    </location>
</feature>
<feature type="region of interest" description="Disordered" evidence="9">
    <location>
        <begin position="1"/>
        <end position="67"/>
    </location>
</feature>
<reference evidence="11" key="2">
    <citation type="submission" date="2025-08" db="UniProtKB">
        <authorList>
            <consortium name="Ensembl"/>
        </authorList>
    </citation>
    <scope>IDENTIFICATION</scope>
</reference>
<comment type="subcellular location">
    <subcellularLocation>
        <location evidence="1">Nucleus</location>
    </subcellularLocation>
</comment>
<evidence type="ECO:0000256" key="5">
    <source>
        <dbReference type="ARBA" id="ARBA00022833"/>
    </source>
</evidence>
<dbReference type="Gene3D" id="3.30.40.10">
    <property type="entry name" value="Zinc/RING finger domain, C3HC4 (zinc finger)"/>
    <property type="match status" value="1"/>
</dbReference>
<protein>
    <recommendedName>
        <fullName evidence="10">PHD-type domain-containing protein</fullName>
    </recommendedName>
</protein>
<feature type="region of interest" description="Disordered" evidence="9">
    <location>
        <begin position="139"/>
        <end position="310"/>
    </location>
</feature>
<dbReference type="SMART" id="SM00249">
    <property type="entry name" value="PHD"/>
    <property type="match status" value="1"/>
</dbReference>
<proteinExistence type="predicted"/>
<reference evidence="11" key="3">
    <citation type="submission" date="2025-09" db="UniProtKB">
        <authorList>
            <consortium name="Ensembl"/>
        </authorList>
    </citation>
    <scope>IDENTIFICATION</scope>
</reference>
<evidence type="ECO:0000313" key="11">
    <source>
        <dbReference type="Ensembl" id="ENSDCDP00010057407.1"/>
    </source>
</evidence>
<name>A0AAY4EIG5_9TELE</name>
<dbReference type="Ensembl" id="ENSDCDT00010068087.1">
    <property type="protein sequence ID" value="ENSDCDP00010057407.1"/>
    <property type="gene ID" value="ENSDCDG00010032520.1"/>
</dbReference>
<organism evidence="11 12">
    <name type="scientific">Denticeps clupeoides</name>
    <name type="common">denticle herring</name>
    <dbReference type="NCBI Taxonomy" id="299321"/>
    <lineage>
        <taxon>Eukaryota</taxon>
        <taxon>Metazoa</taxon>
        <taxon>Chordata</taxon>
        <taxon>Craniata</taxon>
        <taxon>Vertebrata</taxon>
        <taxon>Euteleostomi</taxon>
        <taxon>Actinopterygii</taxon>
        <taxon>Neopterygii</taxon>
        <taxon>Teleostei</taxon>
        <taxon>Clupei</taxon>
        <taxon>Clupeiformes</taxon>
        <taxon>Denticipitoidei</taxon>
        <taxon>Denticipitidae</taxon>
        <taxon>Denticeps</taxon>
    </lineage>
</organism>
<evidence type="ECO:0000256" key="1">
    <source>
        <dbReference type="ARBA" id="ARBA00004123"/>
    </source>
</evidence>
<keyword evidence="6" id="KW-0539">Nucleus</keyword>
<evidence type="ECO:0000259" key="10">
    <source>
        <dbReference type="PROSITE" id="PS50016"/>
    </source>
</evidence>
<gene>
    <name evidence="11" type="primary">PYGO1</name>
</gene>
<evidence type="ECO:0000256" key="4">
    <source>
        <dbReference type="ARBA" id="ARBA00022771"/>
    </source>
</evidence>
<dbReference type="InterPro" id="IPR011011">
    <property type="entry name" value="Znf_FYVE_PHD"/>
</dbReference>
<accession>A0AAY4EIG5</accession>
<dbReference type="GeneID" id="114766352"/>
<dbReference type="PANTHER" id="PTHR23194">
    <property type="entry name" value="PYGOPUS"/>
    <property type="match status" value="1"/>
</dbReference>
<keyword evidence="3" id="KW-0479">Metal-binding</keyword>
<feature type="region of interest" description="Disordered" evidence="9">
    <location>
        <begin position="97"/>
        <end position="118"/>
    </location>
</feature>
<evidence type="ECO:0000256" key="7">
    <source>
        <dbReference type="ARBA" id="ARBA00037400"/>
    </source>
</evidence>
<feature type="compositionally biased region" description="Low complexity" evidence="9">
    <location>
        <begin position="202"/>
        <end position="212"/>
    </location>
</feature>